<evidence type="ECO:0000313" key="5">
    <source>
        <dbReference type="EMBL" id="OHB11743.1"/>
    </source>
</evidence>
<dbReference type="SUPFAM" id="SSF46785">
    <property type="entry name" value="Winged helix' DNA-binding domain"/>
    <property type="match status" value="2"/>
</dbReference>
<reference evidence="5 6" key="1">
    <citation type="journal article" date="2016" name="Nat. Commun.">
        <title>Thousands of microbial genomes shed light on interconnected biogeochemical processes in an aquifer system.</title>
        <authorList>
            <person name="Anantharaman K."/>
            <person name="Brown C.T."/>
            <person name="Hug L.A."/>
            <person name="Sharon I."/>
            <person name="Castelle C.J."/>
            <person name="Probst A.J."/>
            <person name="Thomas B.C."/>
            <person name="Singh A."/>
            <person name="Wilkins M.J."/>
            <person name="Karaoz U."/>
            <person name="Brodie E.L."/>
            <person name="Williams K.H."/>
            <person name="Hubbard S.S."/>
            <person name="Banfield J.F."/>
        </authorList>
    </citation>
    <scope>NUCLEOTIDE SEQUENCE [LARGE SCALE GENOMIC DNA]</scope>
</reference>
<keyword evidence="4" id="KW-0131">Cell cycle</keyword>
<dbReference type="InterPro" id="IPR036388">
    <property type="entry name" value="WH-like_DNA-bd_sf"/>
</dbReference>
<protein>
    <submittedName>
        <fullName evidence="5">SMC-Scp complex subunit ScpB</fullName>
    </submittedName>
</protein>
<dbReference type="Proteomes" id="UP000176558">
    <property type="component" value="Unassembled WGS sequence"/>
</dbReference>
<keyword evidence="2" id="KW-0132">Cell division</keyword>
<sequence length="185" mass="20758">MSNELISKIEAVLFYLAEPVDVGFLAKTLEVSKKDIINAIEELSQNLRERGIRVVNHNDEVSLATAPELAGLIEKIIKEERERDLGRAGIETLSIIAYKGPVTKKEIEYIRGVNCQYALRTLLLRGLVERKTGAKDSRVVVYNITAEALRFLGLNKISDLPEYEEVRKSLEVDINTINETTTDGN</sequence>
<dbReference type="InterPro" id="IPR036390">
    <property type="entry name" value="WH_DNA-bd_sf"/>
</dbReference>
<evidence type="ECO:0000256" key="1">
    <source>
        <dbReference type="ARBA" id="ARBA00022490"/>
    </source>
</evidence>
<dbReference type="PANTHER" id="PTHR34298">
    <property type="entry name" value="SEGREGATION AND CONDENSATION PROTEIN B"/>
    <property type="match status" value="1"/>
</dbReference>
<keyword evidence="3" id="KW-0159">Chromosome partition</keyword>
<dbReference type="GO" id="GO:0051304">
    <property type="term" value="P:chromosome separation"/>
    <property type="evidence" value="ECO:0007669"/>
    <property type="project" value="InterPro"/>
</dbReference>
<evidence type="ECO:0000256" key="4">
    <source>
        <dbReference type="ARBA" id="ARBA00023306"/>
    </source>
</evidence>
<dbReference type="GO" id="GO:0051301">
    <property type="term" value="P:cell division"/>
    <property type="evidence" value="ECO:0007669"/>
    <property type="project" value="UniProtKB-KW"/>
</dbReference>
<dbReference type="Gene3D" id="1.10.10.10">
    <property type="entry name" value="Winged helix-like DNA-binding domain superfamily/Winged helix DNA-binding domain"/>
    <property type="match status" value="2"/>
</dbReference>
<dbReference type="PANTHER" id="PTHR34298:SF2">
    <property type="entry name" value="SEGREGATION AND CONDENSATION PROTEIN B"/>
    <property type="match status" value="1"/>
</dbReference>
<dbReference type="AlphaFoldDB" id="A0A1G2UQU3"/>
<evidence type="ECO:0000256" key="2">
    <source>
        <dbReference type="ARBA" id="ARBA00022618"/>
    </source>
</evidence>
<evidence type="ECO:0000313" key="6">
    <source>
        <dbReference type="Proteomes" id="UP000176558"/>
    </source>
</evidence>
<gene>
    <name evidence="5" type="ORF">A3G99_03210</name>
</gene>
<organism evidence="5 6">
    <name type="scientific">Candidatus Zambryskibacteria bacterium RIFCSPLOWO2_12_FULL_39_23</name>
    <dbReference type="NCBI Taxonomy" id="1802776"/>
    <lineage>
        <taxon>Bacteria</taxon>
        <taxon>Candidatus Zambryskiibacteriota</taxon>
    </lineage>
</organism>
<dbReference type="Pfam" id="PF04079">
    <property type="entry name" value="SMC_ScpB"/>
    <property type="match status" value="1"/>
</dbReference>
<dbReference type="PIRSF" id="PIRSF019345">
    <property type="entry name" value="ScpB"/>
    <property type="match status" value="1"/>
</dbReference>
<proteinExistence type="predicted"/>
<name>A0A1G2UQU3_9BACT</name>
<dbReference type="EMBL" id="MHWT01000028">
    <property type="protein sequence ID" value="OHB11743.1"/>
    <property type="molecule type" value="Genomic_DNA"/>
</dbReference>
<accession>A0A1G2UQU3</accession>
<dbReference type="InterPro" id="IPR005234">
    <property type="entry name" value="ScpB_csome_segregation"/>
</dbReference>
<dbReference type="NCBIfam" id="TIGR00281">
    <property type="entry name" value="SMC-Scp complex subunit ScpB"/>
    <property type="match status" value="1"/>
</dbReference>
<evidence type="ECO:0000256" key="3">
    <source>
        <dbReference type="ARBA" id="ARBA00022829"/>
    </source>
</evidence>
<keyword evidence="1" id="KW-0963">Cytoplasm</keyword>
<comment type="caution">
    <text evidence="5">The sequence shown here is derived from an EMBL/GenBank/DDBJ whole genome shotgun (WGS) entry which is preliminary data.</text>
</comment>